<evidence type="ECO:0000313" key="2">
    <source>
        <dbReference type="EMBL" id="OQM39116.1"/>
    </source>
</evidence>
<protein>
    <recommendedName>
        <fullName evidence="4">DUF4282 domain-containing protein</fullName>
    </recommendedName>
</protein>
<keyword evidence="1" id="KW-0472">Membrane</keyword>
<accession>A0A1V8NRR2</accession>
<dbReference type="RefSeq" id="WP_080861126.1">
    <property type="nucleotide sequence ID" value="NZ_CP077405.1"/>
</dbReference>
<gene>
    <name evidence="2" type="ORF">BZK42_26660</name>
</gene>
<reference evidence="2 3" key="1">
    <citation type="submission" date="2017-03" db="EMBL/GenBank/DDBJ databases">
        <authorList>
            <person name="Afonso C.L."/>
            <person name="Miller P.J."/>
            <person name="Scott M.A."/>
            <person name="Spackman E."/>
            <person name="Goraichik I."/>
            <person name="Dimitrov K.M."/>
            <person name="Suarez D.L."/>
            <person name="Swayne D.E."/>
        </authorList>
    </citation>
    <scope>NUCLEOTIDE SEQUENCE [LARGE SCALE GENOMIC DNA]</scope>
    <source>
        <strain evidence="2 3">ATCC 51113</strain>
    </source>
</reference>
<evidence type="ECO:0000256" key="1">
    <source>
        <dbReference type="SAM" id="Phobius"/>
    </source>
</evidence>
<dbReference type="Proteomes" id="UP000192573">
    <property type="component" value="Unassembled WGS sequence"/>
</dbReference>
<comment type="caution">
    <text evidence="2">The sequence shown here is derived from an EMBL/GenBank/DDBJ whole genome shotgun (WGS) entry which is preliminary data.</text>
</comment>
<proteinExistence type="predicted"/>
<feature type="transmembrane region" description="Helical" evidence="1">
    <location>
        <begin position="46"/>
        <end position="69"/>
    </location>
</feature>
<dbReference type="EMBL" id="NAEW01000033">
    <property type="protein sequence ID" value="OQM39116.1"/>
    <property type="molecule type" value="Genomic_DNA"/>
</dbReference>
<feature type="transmembrane region" description="Helical" evidence="1">
    <location>
        <begin position="20"/>
        <end position="40"/>
    </location>
</feature>
<keyword evidence="1" id="KW-0812">Transmembrane</keyword>
<dbReference type="Pfam" id="PF14110">
    <property type="entry name" value="DUF4282"/>
    <property type="match status" value="1"/>
</dbReference>
<keyword evidence="1" id="KW-1133">Transmembrane helix</keyword>
<dbReference type="InterPro" id="IPR025557">
    <property type="entry name" value="DUF4282"/>
</dbReference>
<organism evidence="2 3">
    <name type="scientific">Citrobacter braakii</name>
    <dbReference type="NCBI Taxonomy" id="57706"/>
    <lineage>
        <taxon>Bacteria</taxon>
        <taxon>Pseudomonadati</taxon>
        <taxon>Pseudomonadota</taxon>
        <taxon>Gammaproteobacteria</taxon>
        <taxon>Enterobacterales</taxon>
        <taxon>Enterobacteriaceae</taxon>
        <taxon>Citrobacter</taxon>
        <taxon>Citrobacter freundii complex</taxon>
    </lineage>
</organism>
<name>A0A1V8NRR2_CITBR</name>
<evidence type="ECO:0000313" key="3">
    <source>
        <dbReference type="Proteomes" id="UP000192573"/>
    </source>
</evidence>
<sequence>MDIKQWLNFDRMVTPGIIKYVYWLSLFFTIAGGILGMLMSPLTSPITLVILILSIIALRISCEMIILIFNIYQQLKKIADNVPIESTEKTDMHN</sequence>
<evidence type="ECO:0008006" key="4">
    <source>
        <dbReference type="Google" id="ProtNLM"/>
    </source>
</evidence>
<dbReference type="AlphaFoldDB" id="A0A1V8NRR2"/>